<gene>
    <name evidence="1" type="ORF">SMSRO_SF023200</name>
</gene>
<dbReference type="AlphaFoldDB" id="A0A2P6FGC0"/>
<accession>A0A2P6FGC0</accession>
<organism evidence="1 2">
    <name type="scientific">Spiroplasma poulsonii</name>
    <dbReference type="NCBI Taxonomy" id="2138"/>
    <lineage>
        <taxon>Bacteria</taxon>
        <taxon>Bacillati</taxon>
        <taxon>Mycoplasmatota</taxon>
        <taxon>Mollicutes</taxon>
        <taxon>Entomoplasmatales</taxon>
        <taxon>Spiroplasmataceae</taxon>
        <taxon>Spiroplasma</taxon>
    </lineage>
</organism>
<evidence type="ECO:0000313" key="1">
    <source>
        <dbReference type="EMBL" id="PQM32404.1"/>
    </source>
</evidence>
<keyword evidence="2" id="KW-1185">Reference proteome</keyword>
<proteinExistence type="predicted"/>
<protein>
    <submittedName>
        <fullName evidence="1">Uncharacterized protein</fullName>
    </submittedName>
</protein>
<name>A0A2P6FGC0_9MOLU</name>
<dbReference type="RefSeq" id="WP_040094473.1">
    <property type="nucleotide sequence ID" value="NZ_CM020866.1"/>
</dbReference>
<evidence type="ECO:0000313" key="2">
    <source>
        <dbReference type="Proteomes" id="UP000031565"/>
    </source>
</evidence>
<comment type="caution">
    <text evidence="1">The sequence shown here is derived from an EMBL/GenBank/DDBJ whole genome shotgun (WGS) entry which is preliminary data.</text>
</comment>
<sequence>MPNIDKEKTNITKNLINKTSSFSDVKEFKKLDNSTFMPRMKCNSQVVKEFRKEAKSKKWQLTTLMNEILSERYNRLLALLVKKLQIFVKKILIEKYNFN</sequence>
<reference evidence="1 2" key="1">
    <citation type="journal article" date="2015" name="MBio">
        <title>Genome sequence of the Drosophila melanogaster male-killing Spiroplasma strain MSRO endosymbiont.</title>
        <authorList>
            <person name="Paredes J.C."/>
            <person name="Herren J.K."/>
            <person name="Schupfer F."/>
            <person name="Marin R."/>
            <person name="Claverol S."/>
            <person name="Kuo C.H."/>
            <person name="Lemaitre B."/>
            <person name="Beven L."/>
        </authorList>
    </citation>
    <scope>NUCLEOTIDE SEQUENCE [LARGE SCALE GENOMIC DNA]</scope>
    <source>
        <strain evidence="1 2">MSRO</strain>
    </source>
</reference>
<dbReference type="Proteomes" id="UP000031565">
    <property type="component" value="Unassembled WGS sequence"/>
</dbReference>
<dbReference type="EMBL" id="JTLV02000001">
    <property type="protein sequence ID" value="PQM32404.1"/>
    <property type="molecule type" value="Genomic_DNA"/>
</dbReference>